<reference evidence="1 2" key="1">
    <citation type="submission" date="2016-06" db="EMBL/GenBank/DDBJ databases">
        <authorList>
            <person name="Kjaerup R.B."/>
            <person name="Dalgaard T.S."/>
            <person name="Juul-Madsen H.R."/>
        </authorList>
    </citation>
    <scope>NUCLEOTIDE SEQUENCE [LARGE SCALE GENOMIC DNA]</scope>
    <source>
        <strain evidence="1 2">1276495.2</strain>
    </source>
</reference>
<proteinExistence type="predicted"/>
<dbReference type="EMBL" id="LZLM01000064">
    <property type="protein sequence ID" value="OBJ86076.1"/>
    <property type="molecule type" value="Genomic_DNA"/>
</dbReference>
<dbReference type="Proteomes" id="UP000093925">
    <property type="component" value="Unassembled WGS sequence"/>
</dbReference>
<name>A0A1A3KQ57_MYCAS</name>
<dbReference type="RefSeq" id="WP_065139934.1">
    <property type="nucleotide sequence ID" value="NZ_LZLM01000064.1"/>
</dbReference>
<evidence type="ECO:0000313" key="2">
    <source>
        <dbReference type="Proteomes" id="UP000093925"/>
    </source>
</evidence>
<dbReference type="AlphaFoldDB" id="A0A1A3KQ57"/>
<evidence type="ECO:0000313" key="1">
    <source>
        <dbReference type="EMBL" id="OBJ86076.1"/>
    </source>
</evidence>
<accession>A0A1A3KQ57</accession>
<organism evidence="1 2">
    <name type="scientific">Mycobacterium asiaticum</name>
    <dbReference type="NCBI Taxonomy" id="1790"/>
    <lineage>
        <taxon>Bacteria</taxon>
        <taxon>Bacillati</taxon>
        <taxon>Actinomycetota</taxon>
        <taxon>Actinomycetes</taxon>
        <taxon>Mycobacteriales</taxon>
        <taxon>Mycobacteriaceae</taxon>
        <taxon>Mycobacterium</taxon>
    </lineage>
</organism>
<gene>
    <name evidence="1" type="ORF">A5640_11240</name>
</gene>
<comment type="caution">
    <text evidence="1">The sequence shown here is derived from an EMBL/GenBank/DDBJ whole genome shotgun (WGS) entry which is preliminary data.</text>
</comment>
<protein>
    <submittedName>
        <fullName evidence="1">Uncharacterized protein</fullName>
    </submittedName>
</protein>
<sequence>MDLSRGAGGDAPLRALVDVHVAVGDGEGLGVAHDAALVRAVEGADGPGAFVQVFVHRDALCGVGVAAGDGLNAGKCHERVSFRGRGWCLWLGGGGVDAAVEFEDLDER</sequence>